<sequence>MANPIIAYLSDIGSHDEAHALGKGLMHTIAPGVGIVDITHQVTPFDVREGGQYLHDVPGSFPANTIICAYVYPETGTSLRTVVVRNEKGQLIVAPNNGLLTWALEASPAVEAYEVTSPDVMNQPVTPTWYGKDVVVACAAHLAAGVEPSAVGPRLDPSDLVTLPNTPAVRQDDGSVQGEVVRIDKAFGNVWTNITLDVLADGAEVEGKTFHLASGDLNVTLPYYPTFGEVPMGEPLIYTNSRGKVALGLNQGSFLDRFGTARGSKVTLRLA</sequence>
<dbReference type="RefSeq" id="WP_397719131.1">
    <property type="nucleotide sequence ID" value="NZ_JBIRGN010000022.1"/>
</dbReference>
<dbReference type="PANTHER" id="PTHR35092">
    <property type="entry name" value="CHLORINASE MJ1651"/>
    <property type="match status" value="1"/>
</dbReference>
<dbReference type="EMBL" id="JBIRGQ010000022">
    <property type="protein sequence ID" value="MFH8551991.1"/>
    <property type="molecule type" value="Genomic_DNA"/>
</dbReference>
<dbReference type="PIRSF" id="PIRSF006779">
    <property type="entry name" value="UCP006779"/>
    <property type="match status" value="1"/>
</dbReference>
<dbReference type="SUPFAM" id="SSF101852">
    <property type="entry name" value="Bacterial fluorinating enzyme, C-terminal domain"/>
    <property type="match status" value="1"/>
</dbReference>
<dbReference type="InterPro" id="IPR023227">
    <property type="entry name" value="SAM_OH_AdoTrfase_C_sf"/>
</dbReference>
<accession>A0ABW7R402</accession>
<dbReference type="Gene3D" id="2.40.30.90">
    <property type="entry name" value="Bacterial fluorinating enzyme like"/>
    <property type="match status" value="1"/>
</dbReference>
<gene>
    <name evidence="5" type="ORF">ACH4F9_44175</name>
</gene>
<protein>
    <submittedName>
        <fullName evidence="5">S-adenosyl-l-methionine hydroxide adenosyltransferase family protein</fullName>
    </submittedName>
</protein>
<dbReference type="InterPro" id="IPR046470">
    <property type="entry name" value="SAM_HAT_C"/>
</dbReference>
<evidence type="ECO:0000259" key="4">
    <source>
        <dbReference type="Pfam" id="PF20257"/>
    </source>
</evidence>
<dbReference type="InterPro" id="IPR002747">
    <property type="entry name" value="SAM_OH_AdoTrfase"/>
</dbReference>
<dbReference type="Pfam" id="PF20257">
    <property type="entry name" value="SAM_HAT_C"/>
    <property type="match status" value="1"/>
</dbReference>
<proteinExistence type="inferred from homology"/>
<dbReference type="Proteomes" id="UP001610818">
    <property type="component" value="Unassembled WGS sequence"/>
</dbReference>
<feature type="domain" description="S-adenosyl-l-methionine hydroxide adenosyltransferase C-terminal" evidence="4">
    <location>
        <begin position="178"/>
        <end position="267"/>
    </location>
</feature>
<reference evidence="5 6" key="1">
    <citation type="submission" date="2024-10" db="EMBL/GenBank/DDBJ databases">
        <title>The Natural Products Discovery Center: Release of the First 8490 Sequenced Strains for Exploring Actinobacteria Biosynthetic Diversity.</title>
        <authorList>
            <person name="Kalkreuter E."/>
            <person name="Kautsar S.A."/>
            <person name="Yang D."/>
            <person name="Bader C.D."/>
            <person name="Teijaro C.N."/>
            <person name="Fluegel L."/>
            <person name="Davis C.M."/>
            <person name="Simpson J.R."/>
            <person name="Lauterbach L."/>
            <person name="Steele A.D."/>
            <person name="Gui C."/>
            <person name="Meng S."/>
            <person name="Li G."/>
            <person name="Viehrig K."/>
            <person name="Ye F."/>
            <person name="Su P."/>
            <person name="Kiefer A.F."/>
            <person name="Nichols A."/>
            <person name="Cepeda A.J."/>
            <person name="Yan W."/>
            <person name="Fan B."/>
            <person name="Jiang Y."/>
            <person name="Adhikari A."/>
            <person name="Zheng C.-J."/>
            <person name="Schuster L."/>
            <person name="Cowan T.M."/>
            <person name="Smanski M.J."/>
            <person name="Chevrette M.G."/>
            <person name="De Carvalho L.P.S."/>
            <person name="Shen B."/>
        </authorList>
    </citation>
    <scope>NUCLEOTIDE SEQUENCE [LARGE SCALE GENOMIC DNA]</scope>
    <source>
        <strain evidence="5 6">NPDC017990</strain>
    </source>
</reference>
<dbReference type="Gene3D" id="3.40.50.10790">
    <property type="entry name" value="S-adenosyl-l-methionine hydroxide adenosyltransferase, N-terminal"/>
    <property type="match status" value="1"/>
</dbReference>
<dbReference type="SUPFAM" id="SSF102522">
    <property type="entry name" value="Bacterial fluorinating enzyme, N-terminal domain"/>
    <property type="match status" value="1"/>
</dbReference>
<keyword evidence="1" id="KW-0949">S-adenosyl-L-methionine</keyword>
<evidence type="ECO:0000256" key="1">
    <source>
        <dbReference type="ARBA" id="ARBA00022691"/>
    </source>
</evidence>
<comment type="caution">
    <text evidence="5">The sequence shown here is derived from an EMBL/GenBank/DDBJ whole genome shotgun (WGS) entry which is preliminary data.</text>
</comment>
<evidence type="ECO:0000313" key="6">
    <source>
        <dbReference type="Proteomes" id="UP001610818"/>
    </source>
</evidence>
<feature type="domain" description="S-adenosyl-l-methionine hydroxide adenosyltransferase N-terminal" evidence="3">
    <location>
        <begin position="6"/>
        <end position="152"/>
    </location>
</feature>
<organism evidence="5 6">
    <name type="scientific">Streptomyces longisporoflavus</name>
    <dbReference type="NCBI Taxonomy" id="28044"/>
    <lineage>
        <taxon>Bacteria</taxon>
        <taxon>Bacillati</taxon>
        <taxon>Actinomycetota</taxon>
        <taxon>Actinomycetes</taxon>
        <taxon>Kitasatosporales</taxon>
        <taxon>Streptomycetaceae</taxon>
        <taxon>Streptomyces</taxon>
    </lineage>
</organism>
<comment type="similarity">
    <text evidence="2">Belongs to the SAM hydrolase / SAM-dependent halogenase family.</text>
</comment>
<dbReference type="Pfam" id="PF01887">
    <property type="entry name" value="SAM_HAT_N"/>
    <property type="match status" value="1"/>
</dbReference>
<name>A0ABW7R402_9ACTN</name>
<evidence type="ECO:0000313" key="5">
    <source>
        <dbReference type="EMBL" id="MFH8551991.1"/>
    </source>
</evidence>
<dbReference type="InterPro" id="IPR046469">
    <property type="entry name" value="SAM_HAT_N"/>
</dbReference>
<dbReference type="PANTHER" id="PTHR35092:SF1">
    <property type="entry name" value="CHLORINASE MJ1651"/>
    <property type="match status" value="1"/>
</dbReference>
<keyword evidence="6" id="KW-1185">Reference proteome</keyword>
<dbReference type="InterPro" id="IPR023228">
    <property type="entry name" value="SAM_OH_AdoTrfase_N_sf"/>
</dbReference>
<evidence type="ECO:0000256" key="2">
    <source>
        <dbReference type="ARBA" id="ARBA00024035"/>
    </source>
</evidence>
<evidence type="ECO:0000259" key="3">
    <source>
        <dbReference type="Pfam" id="PF01887"/>
    </source>
</evidence>